<evidence type="ECO:0000313" key="3">
    <source>
        <dbReference type="Proteomes" id="UP000305398"/>
    </source>
</evidence>
<name>A0A5B7ZWB4_9BACT</name>
<keyword evidence="3" id="KW-1185">Reference proteome</keyword>
<protein>
    <submittedName>
        <fullName evidence="2">Uncharacterized protein</fullName>
    </submittedName>
</protein>
<gene>
    <name evidence="2" type="ORF">FHG12_03080</name>
</gene>
<feature type="chain" id="PRO_5023045072" evidence="1">
    <location>
        <begin position="18"/>
        <end position="160"/>
    </location>
</feature>
<accession>A0A5B7ZWB4</accession>
<evidence type="ECO:0000313" key="2">
    <source>
        <dbReference type="EMBL" id="QDA59147.1"/>
    </source>
</evidence>
<dbReference type="EMBL" id="CP040896">
    <property type="protein sequence ID" value="QDA59147.1"/>
    <property type="molecule type" value="Genomic_DNA"/>
</dbReference>
<keyword evidence="1" id="KW-0732">Signal</keyword>
<feature type="signal peptide" evidence="1">
    <location>
        <begin position="1"/>
        <end position="17"/>
    </location>
</feature>
<dbReference type="RefSeq" id="WP_139514222.1">
    <property type="nucleotide sequence ID" value="NZ_CP040896.1"/>
</dbReference>
<organism evidence="2 3">
    <name type="scientific">Hymenobacter jejuensis</name>
    <dbReference type="NCBI Taxonomy" id="2502781"/>
    <lineage>
        <taxon>Bacteria</taxon>
        <taxon>Pseudomonadati</taxon>
        <taxon>Bacteroidota</taxon>
        <taxon>Cytophagia</taxon>
        <taxon>Cytophagales</taxon>
        <taxon>Hymenobacteraceae</taxon>
        <taxon>Hymenobacter</taxon>
    </lineage>
</organism>
<sequence length="160" mass="17223">MKLYLFGLLAAASFLSACKPSVEKRAQSAVSEFISNGMSNTRYYQAGRFTCRPYTRKDSLAYVASLAQLNALADRPADYIPVANAPAQAVAAPAAVPAPIPADSVRIGTFVSHTYKEQNGTGFTMRDSGEFVVSPKGVVRPLLANHVLQARLKQAKSTQR</sequence>
<evidence type="ECO:0000256" key="1">
    <source>
        <dbReference type="SAM" id="SignalP"/>
    </source>
</evidence>
<proteinExistence type="predicted"/>
<dbReference type="PROSITE" id="PS51257">
    <property type="entry name" value="PROKAR_LIPOPROTEIN"/>
    <property type="match status" value="1"/>
</dbReference>
<dbReference type="KEGG" id="hyj:FHG12_03080"/>
<dbReference type="AlphaFoldDB" id="A0A5B7ZWB4"/>
<dbReference type="OrthoDB" id="883024at2"/>
<dbReference type="Proteomes" id="UP000305398">
    <property type="component" value="Chromosome"/>
</dbReference>
<reference evidence="2 3" key="1">
    <citation type="submission" date="2019-06" db="EMBL/GenBank/DDBJ databases">
        <authorList>
            <person name="Srinivasan S."/>
        </authorList>
    </citation>
    <scope>NUCLEOTIDE SEQUENCE [LARGE SCALE GENOMIC DNA]</scope>
    <source>
        <strain evidence="2 3">17J68-5</strain>
    </source>
</reference>